<evidence type="ECO:0000313" key="1">
    <source>
        <dbReference type="EMBL" id="JAD52538.1"/>
    </source>
</evidence>
<sequence>MQKKRKRKKPKTLFSFLAEILSLV</sequence>
<accession>A0A0A9ARQ9</accession>
<reference evidence="1" key="1">
    <citation type="submission" date="2014-09" db="EMBL/GenBank/DDBJ databases">
        <authorList>
            <person name="Magalhaes I.L.F."/>
            <person name="Oliveira U."/>
            <person name="Santos F.R."/>
            <person name="Vidigal T.H.D.A."/>
            <person name="Brescovit A.D."/>
            <person name="Santos A.J."/>
        </authorList>
    </citation>
    <scope>NUCLEOTIDE SEQUENCE</scope>
    <source>
        <tissue evidence="1">Shoot tissue taken approximately 20 cm above the soil surface</tissue>
    </source>
</reference>
<dbReference type="EMBL" id="GBRH01245357">
    <property type="protein sequence ID" value="JAD52538.1"/>
    <property type="molecule type" value="Transcribed_RNA"/>
</dbReference>
<proteinExistence type="predicted"/>
<dbReference type="AlphaFoldDB" id="A0A0A9ARQ9"/>
<name>A0A0A9ARQ9_ARUDO</name>
<protein>
    <submittedName>
        <fullName evidence="1">Uncharacterized protein</fullName>
    </submittedName>
</protein>
<reference evidence="1" key="2">
    <citation type="journal article" date="2015" name="Data Brief">
        <title>Shoot transcriptome of the giant reed, Arundo donax.</title>
        <authorList>
            <person name="Barrero R.A."/>
            <person name="Guerrero F.D."/>
            <person name="Moolhuijzen P."/>
            <person name="Goolsby J.A."/>
            <person name="Tidwell J."/>
            <person name="Bellgard S.E."/>
            <person name="Bellgard M.I."/>
        </authorList>
    </citation>
    <scope>NUCLEOTIDE SEQUENCE</scope>
    <source>
        <tissue evidence="1">Shoot tissue taken approximately 20 cm above the soil surface</tissue>
    </source>
</reference>
<organism evidence="1">
    <name type="scientific">Arundo donax</name>
    <name type="common">Giant reed</name>
    <name type="synonym">Donax arundinaceus</name>
    <dbReference type="NCBI Taxonomy" id="35708"/>
    <lineage>
        <taxon>Eukaryota</taxon>
        <taxon>Viridiplantae</taxon>
        <taxon>Streptophyta</taxon>
        <taxon>Embryophyta</taxon>
        <taxon>Tracheophyta</taxon>
        <taxon>Spermatophyta</taxon>
        <taxon>Magnoliopsida</taxon>
        <taxon>Liliopsida</taxon>
        <taxon>Poales</taxon>
        <taxon>Poaceae</taxon>
        <taxon>PACMAD clade</taxon>
        <taxon>Arundinoideae</taxon>
        <taxon>Arundineae</taxon>
        <taxon>Arundo</taxon>
    </lineage>
</organism>